<dbReference type="AlphaFoldDB" id="A0A8X6QQ32"/>
<evidence type="ECO:0000313" key="1">
    <source>
        <dbReference type="EMBL" id="GFU38134.1"/>
    </source>
</evidence>
<dbReference type="Proteomes" id="UP000887013">
    <property type="component" value="Unassembled WGS sequence"/>
</dbReference>
<keyword evidence="2" id="KW-1185">Reference proteome</keyword>
<proteinExistence type="predicted"/>
<comment type="caution">
    <text evidence="1">The sequence shown here is derived from an EMBL/GenBank/DDBJ whole genome shotgun (WGS) entry which is preliminary data.</text>
</comment>
<accession>A0A8X6QQ32</accession>
<protein>
    <submittedName>
        <fullName evidence="1">Uncharacterized protein</fullName>
    </submittedName>
</protein>
<dbReference type="EMBL" id="BMAW01131153">
    <property type="protein sequence ID" value="GFU38134.1"/>
    <property type="molecule type" value="Genomic_DNA"/>
</dbReference>
<reference evidence="1" key="1">
    <citation type="submission" date="2020-08" db="EMBL/GenBank/DDBJ databases">
        <title>Multicomponent nature underlies the extraordinary mechanical properties of spider dragline silk.</title>
        <authorList>
            <person name="Kono N."/>
            <person name="Nakamura H."/>
            <person name="Mori M."/>
            <person name="Yoshida Y."/>
            <person name="Ohtoshi R."/>
            <person name="Malay A.D."/>
            <person name="Moran D.A.P."/>
            <person name="Tomita M."/>
            <person name="Numata K."/>
            <person name="Arakawa K."/>
        </authorList>
    </citation>
    <scope>NUCLEOTIDE SEQUENCE</scope>
</reference>
<gene>
    <name evidence="1" type="ORF">NPIL_117631</name>
</gene>
<sequence>MHHGVGNYAGISLRNFEFVAKSNKDAGTLQQGFLATVHSSPVFPGIFTGLASFSGLYHPFFRSCFGRCIHKMQGMTGSYIVNSGLAASFQAGGHQCGTFIAVPFVVLGSMYRNFRVQSDGLGQIRMIPDWGRTCMHIGNRRESDVLWDEIKVWLHSQGFHIKGSKTLWWHSGSHLVCFSLPRSNQNRDICWPQKGRLGIY</sequence>
<evidence type="ECO:0000313" key="2">
    <source>
        <dbReference type="Proteomes" id="UP000887013"/>
    </source>
</evidence>
<organism evidence="1 2">
    <name type="scientific">Nephila pilipes</name>
    <name type="common">Giant wood spider</name>
    <name type="synonym">Nephila maculata</name>
    <dbReference type="NCBI Taxonomy" id="299642"/>
    <lineage>
        <taxon>Eukaryota</taxon>
        <taxon>Metazoa</taxon>
        <taxon>Ecdysozoa</taxon>
        <taxon>Arthropoda</taxon>
        <taxon>Chelicerata</taxon>
        <taxon>Arachnida</taxon>
        <taxon>Araneae</taxon>
        <taxon>Araneomorphae</taxon>
        <taxon>Entelegynae</taxon>
        <taxon>Araneoidea</taxon>
        <taxon>Nephilidae</taxon>
        <taxon>Nephila</taxon>
    </lineage>
</organism>
<name>A0A8X6QQ32_NEPPI</name>